<keyword evidence="1" id="KW-0812">Transmembrane</keyword>
<keyword evidence="1" id="KW-1133">Transmembrane helix</keyword>
<dbReference type="EMBL" id="CP003349">
    <property type="protein sequence ID" value="AFD05976.1"/>
    <property type="molecule type" value="Genomic_DNA"/>
</dbReference>
<dbReference type="STRING" id="929556.Solca_0861"/>
<reference evidence="2" key="1">
    <citation type="submission" date="2012-02" db="EMBL/GenBank/DDBJ databases">
        <title>The complete genome of Solitalea canadensis DSM 3403.</title>
        <authorList>
            <consortium name="US DOE Joint Genome Institute (JGI-PGF)"/>
            <person name="Lucas S."/>
            <person name="Copeland A."/>
            <person name="Lapidus A."/>
            <person name="Glavina del Rio T."/>
            <person name="Dalin E."/>
            <person name="Tice H."/>
            <person name="Bruce D."/>
            <person name="Goodwin L."/>
            <person name="Pitluck S."/>
            <person name="Peters L."/>
            <person name="Ovchinnikova G."/>
            <person name="Lu M."/>
            <person name="Kyrpides N."/>
            <person name="Mavromatis K."/>
            <person name="Ivanova N."/>
            <person name="Brettin T."/>
            <person name="Detter J.C."/>
            <person name="Han C."/>
            <person name="Larimer F."/>
            <person name="Land M."/>
            <person name="Hauser L."/>
            <person name="Markowitz V."/>
            <person name="Cheng J.-F."/>
            <person name="Hugenholtz P."/>
            <person name="Woyke T."/>
            <person name="Wu D."/>
            <person name="Spring S."/>
            <person name="Schroeder M."/>
            <person name="Kopitz M."/>
            <person name="Brambilla E."/>
            <person name="Klenk H.-P."/>
            <person name="Eisen J.A."/>
        </authorList>
    </citation>
    <scope>NUCLEOTIDE SEQUENCE</scope>
    <source>
        <strain evidence="2">DSM 3403</strain>
    </source>
</reference>
<dbReference type="Proteomes" id="UP000007590">
    <property type="component" value="Chromosome"/>
</dbReference>
<organism evidence="2 3">
    <name type="scientific">Solitalea canadensis (strain ATCC 29591 / DSM 3403 / JCM 21819 / LMG 8368 / NBRC 15130 / NCIMB 12057 / USAM 9D)</name>
    <name type="common">Flexibacter canadensis</name>
    <dbReference type="NCBI Taxonomy" id="929556"/>
    <lineage>
        <taxon>Bacteria</taxon>
        <taxon>Pseudomonadati</taxon>
        <taxon>Bacteroidota</taxon>
        <taxon>Sphingobacteriia</taxon>
        <taxon>Sphingobacteriales</taxon>
        <taxon>Sphingobacteriaceae</taxon>
        <taxon>Solitalea</taxon>
    </lineage>
</organism>
<proteinExistence type="predicted"/>
<name>H8KPS8_SOLCM</name>
<evidence type="ECO:0000313" key="3">
    <source>
        <dbReference type="Proteomes" id="UP000007590"/>
    </source>
</evidence>
<keyword evidence="3" id="KW-1185">Reference proteome</keyword>
<feature type="transmembrane region" description="Helical" evidence="1">
    <location>
        <begin position="6"/>
        <end position="27"/>
    </location>
</feature>
<keyword evidence="1" id="KW-0472">Membrane</keyword>
<accession>H8KPS8</accession>
<sequence length="32" mass="3531">MKYGCYVKAVVVGLMLEYTVIVVRSVIAPKSN</sequence>
<protein>
    <submittedName>
        <fullName evidence="2">Uncharacterized protein</fullName>
    </submittedName>
</protein>
<dbReference type="AlphaFoldDB" id="H8KPS8"/>
<evidence type="ECO:0000256" key="1">
    <source>
        <dbReference type="SAM" id="Phobius"/>
    </source>
</evidence>
<dbReference type="HOGENOM" id="CLU_3391383_0_0_10"/>
<evidence type="ECO:0000313" key="2">
    <source>
        <dbReference type="EMBL" id="AFD05976.1"/>
    </source>
</evidence>
<gene>
    <name evidence="2" type="ordered locus">Solca_0861</name>
</gene>
<dbReference type="KEGG" id="scn:Solca_0861"/>